<feature type="transmembrane region" description="Helical" evidence="10">
    <location>
        <begin position="155"/>
        <end position="175"/>
    </location>
</feature>
<dbReference type="Proteomes" id="UP000694423">
    <property type="component" value="Unplaced"/>
</dbReference>
<feature type="transmembrane region" description="Helical" evidence="10">
    <location>
        <begin position="241"/>
        <end position="262"/>
    </location>
</feature>
<evidence type="ECO:0000256" key="6">
    <source>
        <dbReference type="ARBA" id="ARBA00023136"/>
    </source>
</evidence>
<dbReference type="PROSITE" id="PS00237">
    <property type="entry name" value="G_PROTEIN_RECEP_F1_1"/>
    <property type="match status" value="1"/>
</dbReference>
<dbReference type="PRINTS" id="PR00237">
    <property type="entry name" value="GPCRRHODOPSN"/>
</dbReference>
<feature type="domain" description="G-protein coupled receptors family 1 profile" evidence="11">
    <location>
        <begin position="57"/>
        <end position="302"/>
    </location>
</feature>
<dbReference type="PRINTS" id="PR00657">
    <property type="entry name" value="CCCHEMOKINER"/>
</dbReference>
<feature type="transmembrane region" description="Helical" evidence="10">
    <location>
        <begin position="282"/>
        <end position="305"/>
    </location>
</feature>
<dbReference type="PROSITE" id="PS50262">
    <property type="entry name" value="G_PROTEIN_RECEP_F1_2"/>
    <property type="match status" value="1"/>
</dbReference>
<dbReference type="PANTHER" id="PTHR10489:SF955">
    <property type="entry name" value="CX3C CHEMOKINE RECEPTOR 1"/>
    <property type="match status" value="1"/>
</dbReference>
<keyword evidence="2" id="KW-1003">Cell membrane</keyword>
<dbReference type="Pfam" id="PF00001">
    <property type="entry name" value="7tm_1"/>
    <property type="match status" value="1"/>
</dbReference>
<dbReference type="FunFam" id="1.20.1070.10:FF:000026">
    <property type="entry name" value="C-C chemokine receptor type 5"/>
    <property type="match status" value="1"/>
</dbReference>
<dbReference type="Gene3D" id="1.20.1070.10">
    <property type="entry name" value="Rhodopsin 7-helix transmembrane proteins"/>
    <property type="match status" value="1"/>
</dbReference>
<comment type="similarity">
    <text evidence="9">Belongs to the G-protein coupled receptor 1 family.</text>
</comment>
<dbReference type="GO" id="GO:0060326">
    <property type="term" value="P:cell chemotaxis"/>
    <property type="evidence" value="ECO:0007669"/>
    <property type="project" value="TreeGrafter"/>
</dbReference>
<dbReference type="AlphaFoldDB" id="A0A8C4JGG8"/>
<dbReference type="InterPro" id="IPR000355">
    <property type="entry name" value="Chemokine_rcpt"/>
</dbReference>
<dbReference type="SUPFAM" id="SSF81321">
    <property type="entry name" value="Family A G protein-coupled receptor-like"/>
    <property type="match status" value="1"/>
</dbReference>
<keyword evidence="3 9" id="KW-0812">Transmembrane</keyword>
<gene>
    <name evidence="12" type="primary">CX3CR1</name>
</gene>
<evidence type="ECO:0000256" key="10">
    <source>
        <dbReference type="SAM" id="Phobius"/>
    </source>
</evidence>
<feature type="transmembrane region" description="Helical" evidence="10">
    <location>
        <begin position="78"/>
        <end position="97"/>
    </location>
</feature>
<sequence>MFPLARKFSMTEAFPEATTEFTYDDYAFLCDKIDIQEFGKVFLPIFYIAVFALGLTGNLLVVFAVVKEGSKKSITDIYLLNLAVSDLLFVISLPFWASNVVHGWTLGTIPCKAVSSLYYIGFFGGMFFITIISIDRYLAIVQATHSLKSRTMSHGFLIACGVWAVAILASVPHFIFTQKLESDCISVYPDELKNIWMVFCNVELNTVGFFIPVCIMCYCYFGIIKTLLSCKNQKKTRAIKLILVVVIVFFLFWAPYNVLIFLETLKHYELFVSCNQIKSLDYAMHLTETVAFTHCCLNPVIYAFAGEKFRKYFYHVCLKYCPFMCFCGPCNRYQVRSSTSYAESIMNSNITLNTNDQDGSVFL</sequence>
<dbReference type="InterPro" id="IPR050119">
    <property type="entry name" value="CCR1-9-like"/>
</dbReference>
<reference evidence="12" key="2">
    <citation type="submission" date="2025-09" db="UniProtKB">
        <authorList>
            <consortium name="Ensembl"/>
        </authorList>
    </citation>
    <scope>IDENTIFICATION</scope>
</reference>
<keyword evidence="8 9" id="KW-0807">Transducer</keyword>
<dbReference type="GO" id="GO:0006955">
    <property type="term" value="P:immune response"/>
    <property type="evidence" value="ECO:0007669"/>
    <property type="project" value="TreeGrafter"/>
</dbReference>
<evidence type="ECO:0000256" key="1">
    <source>
        <dbReference type="ARBA" id="ARBA00004651"/>
    </source>
</evidence>
<feature type="transmembrane region" description="Helical" evidence="10">
    <location>
        <begin position="117"/>
        <end position="134"/>
    </location>
</feature>
<name>A0A8C4JGG8_DRONO</name>
<dbReference type="GO" id="GO:0016493">
    <property type="term" value="F:C-C chemokine receptor activity"/>
    <property type="evidence" value="ECO:0007669"/>
    <property type="project" value="TreeGrafter"/>
</dbReference>
<evidence type="ECO:0000313" key="12">
    <source>
        <dbReference type="Ensembl" id="ENSDNVP00000008151.1"/>
    </source>
</evidence>
<keyword evidence="6 10" id="KW-0472">Membrane</keyword>
<dbReference type="InterPro" id="IPR000276">
    <property type="entry name" value="GPCR_Rhodpsn"/>
</dbReference>
<dbReference type="GO" id="GO:0007204">
    <property type="term" value="P:positive regulation of cytosolic calcium ion concentration"/>
    <property type="evidence" value="ECO:0007669"/>
    <property type="project" value="TreeGrafter"/>
</dbReference>
<dbReference type="InterPro" id="IPR017452">
    <property type="entry name" value="GPCR_Rhodpsn_7TM"/>
</dbReference>
<evidence type="ECO:0000256" key="4">
    <source>
        <dbReference type="ARBA" id="ARBA00022989"/>
    </source>
</evidence>
<evidence type="ECO:0000256" key="9">
    <source>
        <dbReference type="RuleBase" id="RU000688"/>
    </source>
</evidence>
<proteinExistence type="inferred from homology"/>
<feature type="transmembrane region" description="Helical" evidence="10">
    <location>
        <begin position="195"/>
        <end position="221"/>
    </location>
</feature>
<accession>A0A8C4JGG8</accession>
<evidence type="ECO:0000256" key="5">
    <source>
        <dbReference type="ARBA" id="ARBA00023040"/>
    </source>
</evidence>
<evidence type="ECO:0000256" key="8">
    <source>
        <dbReference type="ARBA" id="ARBA00023224"/>
    </source>
</evidence>
<keyword evidence="4 10" id="KW-1133">Transmembrane helix</keyword>
<reference evidence="12" key="1">
    <citation type="submission" date="2025-08" db="UniProtKB">
        <authorList>
            <consortium name="Ensembl"/>
        </authorList>
    </citation>
    <scope>IDENTIFICATION</scope>
</reference>
<evidence type="ECO:0000256" key="3">
    <source>
        <dbReference type="ARBA" id="ARBA00022692"/>
    </source>
</evidence>
<keyword evidence="13" id="KW-1185">Reference proteome</keyword>
<keyword evidence="7 9" id="KW-0675">Receptor</keyword>
<dbReference type="PANTHER" id="PTHR10489">
    <property type="entry name" value="CELL ADHESION MOLECULE"/>
    <property type="match status" value="1"/>
</dbReference>
<dbReference type="GO" id="GO:0019722">
    <property type="term" value="P:calcium-mediated signaling"/>
    <property type="evidence" value="ECO:0007669"/>
    <property type="project" value="TreeGrafter"/>
</dbReference>
<evidence type="ECO:0000256" key="7">
    <source>
        <dbReference type="ARBA" id="ARBA00023170"/>
    </source>
</evidence>
<evidence type="ECO:0000259" key="11">
    <source>
        <dbReference type="PROSITE" id="PS50262"/>
    </source>
</evidence>
<evidence type="ECO:0000256" key="2">
    <source>
        <dbReference type="ARBA" id="ARBA00022475"/>
    </source>
</evidence>
<dbReference type="Ensembl" id="ENSDNVT00000009847.1">
    <property type="protein sequence ID" value="ENSDNVP00000008151.1"/>
    <property type="gene ID" value="ENSDNVG00000005800.1"/>
</dbReference>
<evidence type="ECO:0000313" key="13">
    <source>
        <dbReference type="Proteomes" id="UP000694423"/>
    </source>
</evidence>
<protein>
    <submittedName>
        <fullName evidence="12">C-X3-C motif chemokine receptor 1</fullName>
    </submittedName>
</protein>
<keyword evidence="5 9" id="KW-0297">G-protein coupled receptor</keyword>
<organism evidence="12 13">
    <name type="scientific">Dromaius novaehollandiae</name>
    <name type="common">Emu</name>
    <dbReference type="NCBI Taxonomy" id="8790"/>
    <lineage>
        <taxon>Eukaryota</taxon>
        <taxon>Metazoa</taxon>
        <taxon>Chordata</taxon>
        <taxon>Craniata</taxon>
        <taxon>Vertebrata</taxon>
        <taxon>Euteleostomi</taxon>
        <taxon>Archelosauria</taxon>
        <taxon>Archosauria</taxon>
        <taxon>Dinosauria</taxon>
        <taxon>Saurischia</taxon>
        <taxon>Theropoda</taxon>
        <taxon>Coelurosauria</taxon>
        <taxon>Aves</taxon>
        <taxon>Palaeognathae</taxon>
        <taxon>Casuariiformes</taxon>
        <taxon>Dromaiidae</taxon>
        <taxon>Dromaius</taxon>
    </lineage>
</organism>
<comment type="subcellular location">
    <subcellularLocation>
        <location evidence="1">Cell membrane</location>
        <topology evidence="1">Multi-pass membrane protein</topology>
    </subcellularLocation>
</comment>
<feature type="transmembrane region" description="Helical" evidence="10">
    <location>
        <begin position="45"/>
        <end position="66"/>
    </location>
</feature>
<dbReference type="GO" id="GO:0009897">
    <property type="term" value="C:external side of plasma membrane"/>
    <property type="evidence" value="ECO:0007669"/>
    <property type="project" value="TreeGrafter"/>
</dbReference>
<dbReference type="GO" id="GO:0019957">
    <property type="term" value="F:C-C chemokine binding"/>
    <property type="evidence" value="ECO:0007669"/>
    <property type="project" value="TreeGrafter"/>
</dbReference>